<dbReference type="PIRSF" id="PIRSF019345">
    <property type="entry name" value="ScpB"/>
    <property type="match status" value="1"/>
</dbReference>
<organism evidence="5 6">
    <name type="scientific">Corallincola spongiicola</name>
    <dbReference type="NCBI Taxonomy" id="2520508"/>
    <lineage>
        <taxon>Bacteria</taxon>
        <taxon>Pseudomonadati</taxon>
        <taxon>Pseudomonadota</taxon>
        <taxon>Gammaproteobacteria</taxon>
        <taxon>Alteromonadales</taxon>
        <taxon>Psychromonadaceae</taxon>
        <taxon>Corallincola</taxon>
    </lineage>
</organism>
<dbReference type="SUPFAM" id="SSF46785">
    <property type="entry name" value="Winged helix' DNA-binding domain"/>
    <property type="match status" value="2"/>
</dbReference>
<accession>A0ABY1WUS1</accession>
<gene>
    <name evidence="5" type="primary">scpB</name>
    <name evidence="5" type="ORF">EXY25_04555</name>
</gene>
<dbReference type="EMBL" id="SHLY01000001">
    <property type="protein sequence ID" value="TAA48498.1"/>
    <property type="molecule type" value="Genomic_DNA"/>
</dbReference>
<evidence type="ECO:0000256" key="2">
    <source>
        <dbReference type="ARBA" id="ARBA00022618"/>
    </source>
</evidence>
<proteinExistence type="predicted"/>
<dbReference type="NCBIfam" id="TIGR00281">
    <property type="entry name" value="SMC-Scp complex subunit ScpB"/>
    <property type="match status" value="1"/>
</dbReference>
<evidence type="ECO:0000256" key="4">
    <source>
        <dbReference type="ARBA" id="ARBA00023306"/>
    </source>
</evidence>
<dbReference type="Pfam" id="PF04079">
    <property type="entry name" value="SMC_ScpB"/>
    <property type="match status" value="1"/>
</dbReference>
<dbReference type="InterPro" id="IPR036388">
    <property type="entry name" value="WH-like_DNA-bd_sf"/>
</dbReference>
<keyword evidence="2" id="KW-0132">Cell division</keyword>
<dbReference type="InterPro" id="IPR036390">
    <property type="entry name" value="WH_DNA-bd_sf"/>
</dbReference>
<sequence>MRKINDEQLKQLIEAALFVADKPLTAKALLEGVLCEFTVSGKRVKAVIDALVLDYAPRGINLVEVASGWRFQSAEVISPWLGHLWPEKTPRYSRALMETLALIAYRQPITRSEIEAVRGVTVSSNIIRTLSERQWIKVVGHKEVPGRPALYATSRQFLDYFGLKSLEQLPALEENPLSDEPVDAQMLEQVEKTSNPQEVIEA</sequence>
<protein>
    <submittedName>
        <fullName evidence="5">SMC-Scp complex subunit ScpB</fullName>
    </submittedName>
</protein>
<evidence type="ECO:0000313" key="5">
    <source>
        <dbReference type="EMBL" id="TAA48498.1"/>
    </source>
</evidence>
<evidence type="ECO:0000256" key="1">
    <source>
        <dbReference type="ARBA" id="ARBA00022490"/>
    </source>
</evidence>
<evidence type="ECO:0000313" key="6">
    <source>
        <dbReference type="Proteomes" id="UP000292544"/>
    </source>
</evidence>
<dbReference type="PANTHER" id="PTHR34298">
    <property type="entry name" value="SEGREGATION AND CONDENSATION PROTEIN B"/>
    <property type="match status" value="1"/>
</dbReference>
<reference evidence="6" key="1">
    <citation type="submission" date="2019-02" db="EMBL/GenBank/DDBJ databases">
        <title>Draft genome sequence of Muricauda sp. 176CP4-71.</title>
        <authorList>
            <person name="Park J.-S."/>
        </authorList>
    </citation>
    <scope>NUCLEOTIDE SEQUENCE [LARGE SCALE GENOMIC DNA]</scope>
    <source>
        <strain evidence="6">176GS2-150</strain>
    </source>
</reference>
<evidence type="ECO:0000256" key="3">
    <source>
        <dbReference type="ARBA" id="ARBA00022829"/>
    </source>
</evidence>
<keyword evidence="4" id="KW-0131">Cell cycle</keyword>
<dbReference type="Proteomes" id="UP000292544">
    <property type="component" value="Unassembled WGS sequence"/>
</dbReference>
<dbReference type="PANTHER" id="PTHR34298:SF2">
    <property type="entry name" value="SEGREGATION AND CONDENSATION PROTEIN B"/>
    <property type="match status" value="1"/>
</dbReference>
<dbReference type="RefSeq" id="WP_130565867.1">
    <property type="nucleotide sequence ID" value="NZ_SHLY01000001.1"/>
</dbReference>
<comment type="caution">
    <text evidence="5">The sequence shown here is derived from an EMBL/GenBank/DDBJ whole genome shotgun (WGS) entry which is preliminary data.</text>
</comment>
<dbReference type="InterPro" id="IPR005234">
    <property type="entry name" value="ScpB_csome_segregation"/>
</dbReference>
<keyword evidence="6" id="KW-1185">Reference proteome</keyword>
<name>A0ABY1WUS1_9GAMM</name>
<keyword evidence="1" id="KW-0963">Cytoplasm</keyword>
<dbReference type="Gene3D" id="1.10.10.10">
    <property type="entry name" value="Winged helix-like DNA-binding domain superfamily/Winged helix DNA-binding domain"/>
    <property type="match status" value="2"/>
</dbReference>
<keyword evidence="3" id="KW-0159">Chromosome partition</keyword>